<dbReference type="SUPFAM" id="SSF52058">
    <property type="entry name" value="L domain-like"/>
    <property type="match status" value="1"/>
</dbReference>
<keyword evidence="1" id="KW-0433">Leucine-rich repeat</keyword>
<accession>A0A6I9QI35</accession>
<sequence length="200" mass="21923">MENQAMVSLLLGLAILAVVDGNSEVDILYSQRLAWTDPNNVLQSWDPTLVNPCTWFHVTCNNDNSVIRVDLGEAGLAGPLIPQLGMLANLQYLELFGNRISGSIPKELGKLSHLVSLDLQQNLLSGPIPSSLGNIESLRYLRLNGNMLTGEIPIEILNLIRTGNLRVMNVSGNYLVGTIRRSEQTGFTVTTIIQDRRASN</sequence>
<evidence type="ECO:0000259" key="5">
    <source>
        <dbReference type="Pfam" id="PF08263"/>
    </source>
</evidence>
<dbReference type="KEGG" id="egu:105035236"/>
<dbReference type="Proteomes" id="UP000504607">
    <property type="component" value="Unplaced"/>
</dbReference>
<feature type="chain" id="PRO_5027084488" evidence="4">
    <location>
        <begin position="22"/>
        <end position="200"/>
    </location>
</feature>
<feature type="domain" description="Leucine-rich repeat-containing N-terminal plant-type" evidence="5">
    <location>
        <begin position="22"/>
        <end position="61"/>
    </location>
</feature>
<evidence type="ECO:0000256" key="3">
    <source>
        <dbReference type="ARBA" id="ARBA00022737"/>
    </source>
</evidence>
<dbReference type="InterPro" id="IPR032675">
    <property type="entry name" value="LRR_dom_sf"/>
</dbReference>
<dbReference type="Pfam" id="PF13855">
    <property type="entry name" value="LRR_8"/>
    <property type="match status" value="1"/>
</dbReference>
<dbReference type="OrthoDB" id="406235at2759"/>
<dbReference type="InterPro" id="IPR013210">
    <property type="entry name" value="LRR_N_plant-typ"/>
</dbReference>
<dbReference type="FunFam" id="3.80.10.10:FF:000024">
    <property type="entry name" value="Somatic embryogenesis receptor kinase 1"/>
    <property type="match status" value="1"/>
</dbReference>
<dbReference type="InterPro" id="IPR001611">
    <property type="entry name" value="Leu-rich_rpt"/>
</dbReference>
<dbReference type="Pfam" id="PF08263">
    <property type="entry name" value="LRRNT_2"/>
    <property type="match status" value="1"/>
</dbReference>
<keyword evidence="2 4" id="KW-0732">Signal</keyword>
<evidence type="ECO:0000256" key="2">
    <source>
        <dbReference type="ARBA" id="ARBA00022729"/>
    </source>
</evidence>
<organism evidence="6 7">
    <name type="scientific">Elaeis guineensis var. tenera</name>
    <name type="common">Oil palm</name>
    <dbReference type="NCBI Taxonomy" id="51953"/>
    <lineage>
        <taxon>Eukaryota</taxon>
        <taxon>Viridiplantae</taxon>
        <taxon>Streptophyta</taxon>
        <taxon>Embryophyta</taxon>
        <taxon>Tracheophyta</taxon>
        <taxon>Spermatophyta</taxon>
        <taxon>Magnoliopsida</taxon>
        <taxon>Liliopsida</taxon>
        <taxon>Arecaceae</taxon>
        <taxon>Arecoideae</taxon>
        <taxon>Cocoseae</taxon>
        <taxon>Elaeidinae</taxon>
        <taxon>Elaeis</taxon>
    </lineage>
</organism>
<dbReference type="InParanoid" id="A0A6I9QI35"/>
<dbReference type="PANTHER" id="PTHR47988">
    <property type="entry name" value="SOMATIC EMBRYOGENESIS RECEPTOR KINASE 1"/>
    <property type="match status" value="1"/>
</dbReference>
<gene>
    <name evidence="7" type="primary">LOC105035236</name>
</gene>
<evidence type="ECO:0000313" key="6">
    <source>
        <dbReference type="Proteomes" id="UP000504607"/>
    </source>
</evidence>
<evidence type="ECO:0000313" key="7">
    <source>
        <dbReference type="RefSeq" id="XP_010909019.1"/>
    </source>
</evidence>
<dbReference type="GeneID" id="105035236"/>
<name>A0A6I9QI35_ELAGV</name>
<evidence type="ECO:0000256" key="4">
    <source>
        <dbReference type="SAM" id="SignalP"/>
    </source>
</evidence>
<feature type="signal peptide" evidence="4">
    <location>
        <begin position="1"/>
        <end position="21"/>
    </location>
</feature>
<reference evidence="7" key="1">
    <citation type="submission" date="2025-08" db="UniProtKB">
        <authorList>
            <consortium name="RefSeq"/>
        </authorList>
    </citation>
    <scope>IDENTIFICATION</scope>
</reference>
<keyword evidence="3" id="KW-0677">Repeat</keyword>
<dbReference type="Gene3D" id="3.80.10.10">
    <property type="entry name" value="Ribonuclease Inhibitor"/>
    <property type="match status" value="1"/>
</dbReference>
<keyword evidence="6" id="KW-1185">Reference proteome</keyword>
<protein>
    <submittedName>
        <fullName evidence="7">Leucine-rich repeat protein 1</fullName>
    </submittedName>
</protein>
<proteinExistence type="predicted"/>
<dbReference type="AlphaFoldDB" id="A0A6I9QI35"/>
<evidence type="ECO:0000256" key="1">
    <source>
        <dbReference type="ARBA" id="ARBA00022614"/>
    </source>
</evidence>
<dbReference type="RefSeq" id="XP_010909019.1">
    <property type="nucleotide sequence ID" value="XM_010910717.2"/>
</dbReference>